<dbReference type="Proteomes" id="UP000003639">
    <property type="component" value="Unassembled WGS sequence"/>
</dbReference>
<evidence type="ECO:0000313" key="3">
    <source>
        <dbReference type="Proteomes" id="UP000003639"/>
    </source>
</evidence>
<organism evidence="2 3">
    <name type="scientific">Pseudoflavonifractor capillosus ATCC 29799</name>
    <dbReference type="NCBI Taxonomy" id="411467"/>
    <lineage>
        <taxon>Bacteria</taxon>
        <taxon>Bacillati</taxon>
        <taxon>Bacillota</taxon>
        <taxon>Clostridia</taxon>
        <taxon>Eubacteriales</taxon>
        <taxon>Oscillospiraceae</taxon>
        <taxon>Pseudoflavonifractor</taxon>
    </lineage>
</organism>
<accession>A6NT74</accession>
<feature type="compositionally biased region" description="Basic residues" evidence="1">
    <location>
        <begin position="55"/>
        <end position="66"/>
    </location>
</feature>
<evidence type="ECO:0000256" key="1">
    <source>
        <dbReference type="SAM" id="MobiDB-lite"/>
    </source>
</evidence>
<reference evidence="2 3" key="1">
    <citation type="submission" date="2007-04" db="EMBL/GenBank/DDBJ databases">
        <authorList>
            <person name="Fulton L."/>
            <person name="Clifton S."/>
            <person name="Fulton B."/>
            <person name="Xu J."/>
            <person name="Minx P."/>
            <person name="Pepin K.H."/>
            <person name="Johnson M."/>
            <person name="Thiruvilangam P."/>
            <person name="Bhonagiri V."/>
            <person name="Nash W.E."/>
            <person name="Mardis E.R."/>
            <person name="Wilson R.K."/>
        </authorList>
    </citation>
    <scope>NUCLEOTIDE SEQUENCE [LARGE SCALE GENOMIC DNA]</scope>
    <source>
        <strain evidence="2 3">ATCC 29799</strain>
    </source>
</reference>
<sequence length="66" mass="7624">MNPKQGENFLFHSSLNIMRDINPENHKKRQRIDDFLTNVTLMKEKRPDPSGAGKARAKRRKGVHAP</sequence>
<proteinExistence type="predicted"/>
<feature type="region of interest" description="Disordered" evidence="1">
    <location>
        <begin position="43"/>
        <end position="66"/>
    </location>
</feature>
<gene>
    <name evidence="2" type="ORF">BACCAP_01403</name>
</gene>
<dbReference type="EMBL" id="AAXG02000010">
    <property type="protein sequence ID" value="EDN00637.1"/>
    <property type="molecule type" value="Genomic_DNA"/>
</dbReference>
<keyword evidence="3" id="KW-1185">Reference proteome</keyword>
<evidence type="ECO:0000313" key="2">
    <source>
        <dbReference type="EMBL" id="EDN00637.1"/>
    </source>
</evidence>
<reference evidence="2 3" key="2">
    <citation type="submission" date="2007-06" db="EMBL/GenBank/DDBJ databases">
        <title>Draft genome sequence of Pseudoflavonifractor capillosus ATCC 29799.</title>
        <authorList>
            <person name="Sudarsanam P."/>
            <person name="Ley R."/>
            <person name="Guruge J."/>
            <person name="Turnbaugh P.J."/>
            <person name="Mahowald M."/>
            <person name="Liep D."/>
            <person name="Gordon J."/>
        </authorList>
    </citation>
    <scope>NUCLEOTIDE SEQUENCE [LARGE SCALE GENOMIC DNA]</scope>
    <source>
        <strain evidence="2 3">ATCC 29799</strain>
    </source>
</reference>
<dbReference type="AlphaFoldDB" id="A6NT74"/>
<name>A6NT74_9FIRM</name>
<protein>
    <submittedName>
        <fullName evidence="2">Uncharacterized protein</fullName>
    </submittedName>
</protein>
<comment type="caution">
    <text evidence="2">The sequence shown here is derived from an EMBL/GenBank/DDBJ whole genome shotgun (WGS) entry which is preliminary data.</text>
</comment>